<dbReference type="Proteomes" id="UP001162992">
    <property type="component" value="Chromosome 20"/>
</dbReference>
<proteinExistence type="predicted"/>
<protein>
    <submittedName>
        <fullName evidence="1">Uncharacterized protein</fullName>
    </submittedName>
</protein>
<reference evidence="2" key="1">
    <citation type="journal article" date="2024" name="Proc. Natl. Acad. Sci. U.S.A.">
        <title>Extraordinary preservation of gene collinearity over three hundred million years revealed in homosporous lycophytes.</title>
        <authorList>
            <person name="Li C."/>
            <person name="Wickell D."/>
            <person name="Kuo L.Y."/>
            <person name="Chen X."/>
            <person name="Nie B."/>
            <person name="Liao X."/>
            <person name="Peng D."/>
            <person name="Ji J."/>
            <person name="Jenkins J."/>
            <person name="Williams M."/>
            <person name="Shu S."/>
            <person name="Plott C."/>
            <person name="Barry K."/>
            <person name="Rajasekar S."/>
            <person name="Grimwood J."/>
            <person name="Han X."/>
            <person name="Sun S."/>
            <person name="Hou Z."/>
            <person name="He W."/>
            <person name="Dai G."/>
            <person name="Sun C."/>
            <person name="Schmutz J."/>
            <person name="Leebens-Mack J.H."/>
            <person name="Li F.W."/>
            <person name="Wang L."/>
        </authorList>
    </citation>
    <scope>NUCLEOTIDE SEQUENCE [LARGE SCALE GENOMIC DNA]</scope>
    <source>
        <strain evidence="2">cv. PW_Plant_1</strain>
    </source>
</reference>
<name>A0ACC2AMQ6_DIPCM</name>
<accession>A0ACC2AMQ6</accession>
<dbReference type="EMBL" id="CM055111">
    <property type="protein sequence ID" value="KAJ7518853.1"/>
    <property type="molecule type" value="Genomic_DNA"/>
</dbReference>
<gene>
    <name evidence="1" type="ORF">O6H91_20G011300</name>
</gene>
<evidence type="ECO:0000313" key="1">
    <source>
        <dbReference type="EMBL" id="KAJ7518853.1"/>
    </source>
</evidence>
<evidence type="ECO:0000313" key="2">
    <source>
        <dbReference type="Proteomes" id="UP001162992"/>
    </source>
</evidence>
<keyword evidence="2" id="KW-1185">Reference proteome</keyword>
<organism evidence="1 2">
    <name type="scientific">Diphasiastrum complanatum</name>
    <name type="common">Issler's clubmoss</name>
    <name type="synonym">Lycopodium complanatum</name>
    <dbReference type="NCBI Taxonomy" id="34168"/>
    <lineage>
        <taxon>Eukaryota</taxon>
        <taxon>Viridiplantae</taxon>
        <taxon>Streptophyta</taxon>
        <taxon>Embryophyta</taxon>
        <taxon>Tracheophyta</taxon>
        <taxon>Lycopodiopsida</taxon>
        <taxon>Lycopodiales</taxon>
        <taxon>Lycopodiaceae</taxon>
        <taxon>Lycopodioideae</taxon>
        <taxon>Diphasiastrum</taxon>
    </lineage>
</organism>
<comment type="caution">
    <text evidence="1">The sequence shown here is derived from an EMBL/GenBank/DDBJ whole genome shotgun (WGS) entry which is preliminary data.</text>
</comment>
<sequence>MCFRQPSSSGSVNRSFSTILKPSPLESEEDSDSPLALRTSSSLLSTGKPSPAESLPCSSKNELESLFLPEISFNRVAFESSLDPPLVSISSSSDFADFFRRTSSLLFSMLSLAQDIFELILLYVCFQFETV</sequence>